<evidence type="ECO:0000313" key="8">
    <source>
        <dbReference type="Proteomes" id="UP000244912"/>
    </source>
</evidence>
<evidence type="ECO:0000256" key="3">
    <source>
        <dbReference type="ARBA" id="ARBA00022679"/>
    </source>
</evidence>
<dbReference type="RefSeq" id="WP_108894983.1">
    <property type="nucleotide sequence ID" value="NZ_ONZF01000007.1"/>
</dbReference>
<evidence type="ECO:0000256" key="2">
    <source>
        <dbReference type="ARBA" id="ARBA00022603"/>
    </source>
</evidence>
<keyword evidence="3 7" id="KW-0808">Transferase</keyword>
<protein>
    <submittedName>
        <fullName evidence="7">Cyclopropane-fatty-acyl-phospholipid synthase</fullName>
        <ecNumber evidence="7">2.1.1.79</ecNumber>
    </submittedName>
</protein>
<dbReference type="InterPro" id="IPR029063">
    <property type="entry name" value="SAM-dependent_MTases_sf"/>
</dbReference>
<evidence type="ECO:0000313" key="7">
    <source>
        <dbReference type="EMBL" id="SPJ25183.1"/>
    </source>
</evidence>
<dbReference type="GO" id="GO:0032259">
    <property type="term" value="P:methylation"/>
    <property type="evidence" value="ECO:0007669"/>
    <property type="project" value="UniProtKB-KW"/>
</dbReference>
<dbReference type="PIRSF" id="PIRSF003085">
    <property type="entry name" value="CMAS"/>
    <property type="match status" value="1"/>
</dbReference>
<dbReference type="Pfam" id="PF02353">
    <property type="entry name" value="CMAS"/>
    <property type="match status" value="1"/>
</dbReference>
<accession>A0A2R8BYH7</accession>
<dbReference type="InterPro" id="IPR003333">
    <property type="entry name" value="CMAS"/>
</dbReference>
<dbReference type="EMBL" id="ONZF01000007">
    <property type="protein sequence ID" value="SPJ25183.1"/>
    <property type="molecule type" value="Genomic_DNA"/>
</dbReference>
<keyword evidence="2 7" id="KW-0489">Methyltransferase</keyword>
<evidence type="ECO:0000256" key="5">
    <source>
        <dbReference type="ARBA" id="ARBA00023098"/>
    </source>
</evidence>
<dbReference type="SUPFAM" id="SSF53335">
    <property type="entry name" value="S-adenosyl-L-methionine-dependent methyltransferases"/>
    <property type="match status" value="1"/>
</dbReference>
<dbReference type="InterPro" id="IPR057206">
    <property type="entry name" value="DUF7884"/>
</dbReference>
<dbReference type="EC" id="2.1.1.79" evidence="7"/>
<keyword evidence="4" id="KW-0949">S-adenosyl-L-methionine</keyword>
<keyword evidence="5" id="KW-0443">Lipid metabolism</keyword>
<dbReference type="PANTHER" id="PTHR43667">
    <property type="entry name" value="CYCLOPROPANE-FATTY-ACYL-PHOSPHOLIPID SYNTHASE"/>
    <property type="match status" value="1"/>
</dbReference>
<dbReference type="GO" id="GO:0008610">
    <property type="term" value="P:lipid biosynthetic process"/>
    <property type="evidence" value="ECO:0007669"/>
    <property type="project" value="InterPro"/>
</dbReference>
<gene>
    <name evidence="7" type="primary">cfa</name>
    <name evidence="7" type="ORF">PAA8504_03032</name>
</gene>
<evidence type="ECO:0000256" key="4">
    <source>
        <dbReference type="ARBA" id="ARBA00022691"/>
    </source>
</evidence>
<reference evidence="7 8" key="1">
    <citation type="submission" date="2018-03" db="EMBL/GenBank/DDBJ databases">
        <authorList>
            <person name="Keele B.F."/>
        </authorList>
    </citation>
    <scope>NUCLEOTIDE SEQUENCE [LARGE SCALE GENOMIC DNA]</scope>
    <source>
        <strain evidence="7 8">CECT 8504</strain>
    </source>
</reference>
<dbReference type="Gene3D" id="3.40.50.150">
    <property type="entry name" value="Vaccinia Virus protein VP39"/>
    <property type="match status" value="1"/>
</dbReference>
<feature type="domain" description="DUF7884" evidence="6">
    <location>
        <begin position="9"/>
        <end position="71"/>
    </location>
</feature>
<dbReference type="GO" id="GO:0008825">
    <property type="term" value="F:cyclopropane-fatty-acyl-phospholipid synthase activity"/>
    <property type="evidence" value="ECO:0007669"/>
    <property type="project" value="UniProtKB-EC"/>
</dbReference>
<dbReference type="AlphaFoldDB" id="A0A2R8BYH7"/>
<dbReference type="PANTHER" id="PTHR43667:SF1">
    <property type="entry name" value="CYCLOPROPANE-FATTY-ACYL-PHOSPHOLIPID SYNTHASE"/>
    <property type="match status" value="1"/>
</dbReference>
<dbReference type="CDD" id="cd02440">
    <property type="entry name" value="AdoMet_MTases"/>
    <property type="match status" value="1"/>
</dbReference>
<proteinExistence type="inferred from homology"/>
<dbReference type="Proteomes" id="UP000244912">
    <property type="component" value="Unassembled WGS sequence"/>
</dbReference>
<evidence type="ECO:0000256" key="1">
    <source>
        <dbReference type="ARBA" id="ARBA00010815"/>
    </source>
</evidence>
<dbReference type="Pfam" id="PF25371">
    <property type="entry name" value="DUF7884"/>
    <property type="match status" value="1"/>
</dbReference>
<organism evidence="7 8">
    <name type="scientific">Palleronia abyssalis</name>
    <dbReference type="NCBI Taxonomy" id="1501240"/>
    <lineage>
        <taxon>Bacteria</taxon>
        <taxon>Pseudomonadati</taxon>
        <taxon>Pseudomonadota</taxon>
        <taxon>Alphaproteobacteria</taxon>
        <taxon>Rhodobacterales</taxon>
        <taxon>Roseobacteraceae</taxon>
        <taxon>Palleronia</taxon>
    </lineage>
</organism>
<name>A0A2R8BYH7_9RHOB</name>
<evidence type="ECO:0000259" key="6">
    <source>
        <dbReference type="Pfam" id="PF25371"/>
    </source>
</evidence>
<sequence length="397" mass="45017">MWERVFEQIVRSIVKQGTLDVTLPSGRTFRAGSGAPEIAVEIKTESRLADIVRNPDLGMGEGYMDGDILIENDDLRGFMGLILGNMRAGNRHWIQNAQVGLGRQLRRVSQFNPATRARKNVAHHYDLSAELYDIFLDDDRQYSCAYWPSDDITLEEAQLAKKRHIAKKLLIEPGMRVLDIGCGWGGMAITLAEEFGAQVVGVTLSEEQHKLGQERVAARGLQDKVDIRLQDYRDVEGPFDRIVSVGMFEHVGQPHYDEYFGKVREVLDKDGVALIHTIGRTNPPGITSPFIAKYIFPGGYIPALSETSAAIERQSLASTDIEVWRLHYAKTLRSWTDRFEAGIDKARALYDERFCRMWRYYLIASEMSFIAGHQVVFQLQLTREIDAVPITRDYLYG</sequence>
<keyword evidence="8" id="KW-1185">Reference proteome</keyword>
<dbReference type="InterPro" id="IPR050723">
    <property type="entry name" value="CFA/CMAS"/>
</dbReference>
<dbReference type="OrthoDB" id="9782855at2"/>
<comment type="similarity">
    <text evidence="1">Belongs to the CFA/CMAS family.</text>
</comment>